<dbReference type="EMBL" id="FQZH01000001">
    <property type="protein sequence ID" value="SHI82403.1"/>
    <property type="molecule type" value="Genomic_DNA"/>
</dbReference>
<feature type="signal peptide" evidence="1">
    <location>
        <begin position="1"/>
        <end position="19"/>
    </location>
</feature>
<evidence type="ECO:0000313" key="2">
    <source>
        <dbReference type="EMBL" id="SHI82403.1"/>
    </source>
</evidence>
<dbReference type="Proteomes" id="UP000184232">
    <property type="component" value="Unassembled WGS sequence"/>
</dbReference>
<organism evidence="2 3">
    <name type="scientific">Flavobacterium haoranii</name>
    <dbReference type="NCBI Taxonomy" id="683124"/>
    <lineage>
        <taxon>Bacteria</taxon>
        <taxon>Pseudomonadati</taxon>
        <taxon>Bacteroidota</taxon>
        <taxon>Flavobacteriia</taxon>
        <taxon>Flavobacteriales</taxon>
        <taxon>Flavobacteriaceae</taxon>
        <taxon>Flavobacterium</taxon>
    </lineage>
</organism>
<dbReference type="RefSeq" id="WP_072782087.1">
    <property type="nucleotide sequence ID" value="NZ_FQZH01000001.1"/>
</dbReference>
<dbReference type="STRING" id="683124.SAMN05444337_0892"/>
<reference evidence="2 3" key="1">
    <citation type="submission" date="2016-11" db="EMBL/GenBank/DDBJ databases">
        <authorList>
            <person name="Jaros S."/>
            <person name="Januszkiewicz K."/>
            <person name="Wedrychowicz H."/>
        </authorList>
    </citation>
    <scope>NUCLEOTIDE SEQUENCE [LARGE SCALE GENOMIC DNA]</scope>
    <source>
        <strain evidence="2 3">DSM 22807</strain>
    </source>
</reference>
<evidence type="ECO:0000256" key="1">
    <source>
        <dbReference type="SAM" id="SignalP"/>
    </source>
</evidence>
<accession>A0A1M6EAF7</accession>
<gene>
    <name evidence="2" type="ORF">SAMN05444337_0892</name>
</gene>
<keyword evidence="3" id="KW-1185">Reference proteome</keyword>
<protein>
    <submittedName>
        <fullName evidence="2">Uncharacterized protein</fullName>
    </submittedName>
</protein>
<evidence type="ECO:0000313" key="3">
    <source>
        <dbReference type="Proteomes" id="UP000184232"/>
    </source>
</evidence>
<name>A0A1M6EAF7_9FLAO</name>
<proteinExistence type="predicted"/>
<dbReference type="AlphaFoldDB" id="A0A1M6EAF7"/>
<feature type="chain" id="PRO_5012838894" evidence="1">
    <location>
        <begin position="20"/>
        <end position="77"/>
    </location>
</feature>
<keyword evidence="1" id="KW-0732">Signal</keyword>
<sequence>MKKMVLTLALVLVGSFAFANNDLNLNIEVQIQNVKMIKEQWYKATCTNGSVYYFQAENMTTAEYMAKFICSQSILNN</sequence>